<dbReference type="InterPro" id="IPR023408">
    <property type="entry name" value="MscS_beta-dom_sf"/>
</dbReference>
<evidence type="ECO:0000259" key="8">
    <source>
        <dbReference type="Pfam" id="PF00924"/>
    </source>
</evidence>
<evidence type="ECO:0000256" key="6">
    <source>
        <dbReference type="ARBA" id="ARBA00023136"/>
    </source>
</evidence>
<dbReference type="GO" id="GO:0005886">
    <property type="term" value="C:plasma membrane"/>
    <property type="evidence" value="ECO:0007669"/>
    <property type="project" value="UniProtKB-SubCell"/>
</dbReference>
<dbReference type="SUPFAM" id="SSF82689">
    <property type="entry name" value="Mechanosensitive channel protein MscS (YggB), C-terminal domain"/>
    <property type="match status" value="1"/>
</dbReference>
<evidence type="ECO:0000259" key="9">
    <source>
        <dbReference type="Pfam" id="PF21082"/>
    </source>
</evidence>
<dbReference type="InterPro" id="IPR049278">
    <property type="entry name" value="MS_channel_C"/>
</dbReference>
<keyword evidence="6 7" id="KW-0472">Membrane</keyword>
<feature type="transmembrane region" description="Helical" evidence="7">
    <location>
        <begin position="180"/>
        <end position="201"/>
    </location>
</feature>
<comment type="similarity">
    <text evidence="2">Belongs to the MscS (TC 1.A.23) family.</text>
</comment>
<proteinExistence type="inferred from homology"/>
<comment type="caution">
    <text evidence="10">The sequence shown here is derived from an EMBL/GenBank/DDBJ whole genome shotgun (WGS) entry which is preliminary data.</text>
</comment>
<accession>A0A9D7SET5</accession>
<evidence type="ECO:0000313" key="10">
    <source>
        <dbReference type="EMBL" id="MBK9795546.1"/>
    </source>
</evidence>
<evidence type="ECO:0000256" key="4">
    <source>
        <dbReference type="ARBA" id="ARBA00022692"/>
    </source>
</evidence>
<evidence type="ECO:0000256" key="1">
    <source>
        <dbReference type="ARBA" id="ARBA00004651"/>
    </source>
</evidence>
<dbReference type="SUPFAM" id="SSF50182">
    <property type="entry name" value="Sm-like ribonucleoproteins"/>
    <property type="match status" value="1"/>
</dbReference>
<gene>
    <name evidence="10" type="ORF">IPP58_03460</name>
</gene>
<dbReference type="Proteomes" id="UP000886657">
    <property type="component" value="Unassembled WGS sequence"/>
</dbReference>
<dbReference type="Pfam" id="PF00924">
    <property type="entry name" value="MS_channel_2nd"/>
    <property type="match status" value="1"/>
</dbReference>
<feature type="transmembrane region" description="Helical" evidence="7">
    <location>
        <begin position="20"/>
        <end position="40"/>
    </location>
</feature>
<sequence>MTPTPVVRAWALLPEEAPLLHRLLVLAVILLVGAFLLNRLRRGGKAFQVRLHGVWKAHLPSVRLGSLEVMPARRLGALLHRMAGLFFGFLSLVLAYILMSLSFGLFKATQGLAGRLLLSLKDPLLSFATALLDYLPKGLVLVLVVLGTRLLLGLLKPLFETLGRGETRAEGFDAEWAKPTYTLVRLGVLAFALVLAVPYMPGSGSEAFKAVSLFVGLLVSLGSSGTIGNFISGGVLTYMRAYRKGDVVNLGQHTGIVVDHNLVITRLLTFKQEEIVLSNAAVLNGPIQNFSARIQSTGLLLHTTVSIGYAVPWKQVHELLLMAAHRTDLVLKDPPPFVLQTALNDFYITYELNASTCHPERLPWLYSDLHKHIQDTFAEAGVEILSPHYAQLRDGHGVALPPGHGATPPVAGFRIHPKEP</sequence>
<feature type="transmembrane region" description="Helical" evidence="7">
    <location>
        <begin position="213"/>
        <end position="236"/>
    </location>
</feature>
<feature type="transmembrane region" description="Helical" evidence="7">
    <location>
        <begin position="83"/>
        <end position="106"/>
    </location>
</feature>
<keyword evidence="5 7" id="KW-1133">Transmembrane helix</keyword>
<organism evidence="10 11">
    <name type="scientific">Candidatus Geothrix skivensis</name>
    <dbReference type="NCBI Taxonomy" id="2954439"/>
    <lineage>
        <taxon>Bacteria</taxon>
        <taxon>Pseudomonadati</taxon>
        <taxon>Acidobacteriota</taxon>
        <taxon>Holophagae</taxon>
        <taxon>Holophagales</taxon>
        <taxon>Holophagaceae</taxon>
        <taxon>Geothrix</taxon>
    </lineage>
</organism>
<dbReference type="InterPro" id="IPR011066">
    <property type="entry name" value="MscS_channel_C_sf"/>
</dbReference>
<dbReference type="Gene3D" id="3.30.70.100">
    <property type="match status" value="1"/>
</dbReference>
<dbReference type="GO" id="GO:0008381">
    <property type="term" value="F:mechanosensitive monoatomic ion channel activity"/>
    <property type="evidence" value="ECO:0007669"/>
    <property type="project" value="InterPro"/>
</dbReference>
<keyword evidence="3" id="KW-1003">Cell membrane</keyword>
<dbReference type="EMBL" id="JADKIO010000005">
    <property type="protein sequence ID" value="MBK9795546.1"/>
    <property type="molecule type" value="Genomic_DNA"/>
</dbReference>
<protein>
    <submittedName>
        <fullName evidence="10">Mechanosensitive ion channel</fullName>
    </submittedName>
</protein>
<reference evidence="10" key="1">
    <citation type="submission" date="2020-10" db="EMBL/GenBank/DDBJ databases">
        <title>Connecting structure to function with the recovery of over 1000 high-quality activated sludge metagenome-assembled genomes encoding full-length rRNA genes using long-read sequencing.</title>
        <authorList>
            <person name="Singleton C.M."/>
            <person name="Petriglieri F."/>
            <person name="Kristensen J.M."/>
            <person name="Kirkegaard R.H."/>
            <person name="Michaelsen T.Y."/>
            <person name="Andersen M.H."/>
            <person name="Karst S.M."/>
            <person name="Dueholm M.S."/>
            <person name="Nielsen P.H."/>
            <person name="Albertsen M."/>
        </authorList>
    </citation>
    <scope>NUCLEOTIDE SEQUENCE</scope>
    <source>
        <strain evidence="10">Skiv_18-Q3-R9-52_MAXAC.067</strain>
    </source>
</reference>
<evidence type="ECO:0000256" key="5">
    <source>
        <dbReference type="ARBA" id="ARBA00022989"/>
    </source>
</evidence>
<dbReference type="PANTHER" id="PTHR30221">
    <property type="entry name" value="SMALL-CONDUCTANCE MECHANOSENSITIVE CHANNEL"/>
    <property type="match status" value="1"/>
</dbReference>
<comment type="subcellular location">
    <subcellularLocation>
        <location evidence="1">Cell membrane</location>
        <topology evidence="1">Multi-pass membrane protein</topology>
    </subcellularLocation>
</comment>
<dbReference type="AlphaFoldDB" id="A0A9D7SET5"/>
<keyword evidence="4 7" id="KW-0812">Transmembrane</keyword>
<evidence type="ECO:0000256" key="2">
    <source>
        <dbReference type="ARBA" id="ARBA00008017"/>
    </source>
</evidence>
<feature type="domain" description="Mechanosensitive ion channel MscS" evidence="8">
    <location>
        <begin position="226"/>
        <end position="291"/>
    </location>
</feature>
<evidence type="ECO:0000256" key="3">
    <source>
        <dbReference type="ARBA" id="ARBA00022475"/>
    </source>
</evidence>
<feature type="domain" description="Mechanosensitive ion channel MscS C-terminal" evidence="9">
    <location>
        <begin position="303"/>
        <end position="384"/>
    </location>
</feature>
<name>A0A9D7SET5_9BACT</name>
<dbReference type="InterPro" id="IPR006685">
    <property type="entry name" value="MscS_channel_2nd"/>
</dbReference>
<dbReference type="InterPro" id="IPR045275">
    <property type="entry name" value="MscS_archaea/bacteria_type"/>
</dbReference>
<evidence type="ECO:0000256" key="7">
    <source>
        <dbReference type="SAM" id="Phobius"/>
    </source>
</evidence>
<dbReference type="InterPro" id="IPR010920">
    <property type="entry name" value="LSM_dom_sf"/>
</dbReference>
<dbReference type="PANTHER" id="PTHR30221:SF18">
    <property type="entry name" value="SLL0590 PROTEIN"/>
    <property type="match status" value="1"/>
</dbReference>
<dbReference type="Pfam" id="PF21082">
    <property type="entry name" value="MS_channel_3rd"/>
    <property type="match status" value="1"/>
</dbReference>
<evidence type="ECO:0000313" key="11">
    <source>
        <dbReference type="Proteomes" id="UP000886657"/>
    </source>
</evidence>
<dbReference type="Gene3D" id="2.30.30.60">
    <property type="match status" value="1"/>
</dbReference>